<dbReference type="InterPro" id="IPR033909">
    <property type="entry name" value="RNR_small"/>
</dbReference>
<comment type="similarity">
    <text evidence="1">Belongs to the ribonucleoside diphosphate reductase small chain family.</text>
</comment>
<organism evidence="2 3">
    <name type="scientific">Prunus persica</name>
    <name type="common">Peach</name>
    <name type="synonym">Amygdalus persica</name>
    <dbReference type="NCBI Taxonomy" id="3760"/>
    <lineage>
        <taxon>Eukaryota</taxon>
        <taxon>Viridiplantae</taxon>
        <taxon>Streptophyta</taxon>
        <taxon>Embryophyta</taxon>
        <taxon>Tracheophyta</taxon>
        <taxon>Spermatophyta</taxon>
        <taxon>Magnoliopsida</taxon>
        <taxon>eudicotyledons</taxon>
        <taxon>Gunneridae</taxon>
        <taxon>Pentapetalae</taxon>
        <taxon>rosids</taxon>
        <taxon>fabids</taxon>
        <taxon>Rosales</taxon>
        <taxon>Rosaceae</taxon>
        <taxon>Amygdaloideae</taxon>
        <taxon>Amygdaleae</taxon>
        <taxon>Prunus</taxon>
    </lineage>
</organism>
<name>A0A251QCF5_PRUPE</name>
<dbReference type="Pfam" id="PF00268">
    <property type="entry name" value="Ribonuc_red_sm"/>
    <property type="match status" value="1"/>
</dbReference>
<proteinExistence type="inferred from homology"/>
<dbReference type="Gramene" id="ONI21453">
    <property type="protein sequence ID" value="ONI21453"/>
    <property type="gene ID" value="PRUPE_2G066500"/>
</dbReference>
<dbReference type="SUPFAM" id="SSF47240">
    <property type="entry name" value="Ferritin-like"/>
    <property type="match status" value="1"/>
</dbReference>
<dbReference type="GO" id="GO:0009263">
    <property type="term" value="P:deoxyribonucleotide biosynthetic process"/>
    <property type="evidence" value="ECO:0007669"/>
    <property type="project" value="InterPro"/>
</dbReference>
<dbReference type="STRING" id="3760.A0A251QCF5"/>
<dbReference type="PROSITE" id="PS00368">
    <property type="entry name" value="RIBORED_SMALL"/>
    <property type="match status" value="1"/>
</dbReference>
<evidence type="ECO:0000313" key="3">
    <source>
        <dbReference type="Proteomes" id="UP000006882"/>
    </source>
</evidence>
<keyword evidence="3" id="KW-1185">Reference proteome</keyword>
<dbReference type="AlphaFoldDB" id="A0A251QCF5"/>
<dbReference type="InterPro" id="IPR030475">
    <property type="entry name" value="RNR_small_AS"/>
</dbReference>
<dbReference type="InterPro" id="IPR009078">
    <property type="entry name" value="Ferritin-like_SF"/>
</dbReference>
<dbReference type="EMBL" id="CM007652">
    <property type="protein sequence ID" value="ONI21453.1"/>
    <property type="molecule type" value="Genomic_DNA"/>
</dbReference>
<dbReference type="CDD" id="cd01049">
    <property type="entry name" value="RNRR2"/>
    <property type="match status" value="1"/>
</dbReference>
<reference evidence="2 3" key="1">
    <citation type="journal article" date="2013" name="Nat. Genet.">
        <title>The high-quality draft genome of peach (Prunus persica) identifies unique patterns of genetic diversity, domestication and genome evolution.</title>
        <authorList>
            <consortium name="International Peach Genome Initiative"/>
            <person name="Verde I."/>
            <person name="Abbott A.G."/>
            <person name="Scalabrin S."/>
            <person name="Jung S."/>
            <person name="Shu S."/>
            <person name="Marroni F."/>
            <person name="Zhebentyayeva T."/>
            <person name="Dettori M.T."/>
            <person name="Grimwood J."/>
            <person name="Cattonaro F."/>
            <person name="Zuccolo A."/>
            <person name="Rossini L."/>
            <person name="Jenkins J."/>
            <person name="Vendramin E."/>
            <person name="Meisel L.A."/>
            <person name="Decroocq V."/>
            <person name="Sosinski B."/>
            <person name="Prochnik S."/>
            <person name="Mitros T."/>
            <person name="Policriti A."/>
            <person name="Cipriani G."/>
            <person name="Dondini L."/>
            <person name="Ficklin S."/>
            <person name="Goodstein D.M."/>
            <person name="Xuan P."/>
            <person name="Del Fabbro C."/>
            <person name="Aramini V."/>
            <person name="Copetti D."/>
            <person name="Gonzalez S."/>
            <person name="Horner D.S."/>
            <person name="Falchi R."/>
            <person name="Lucas S."/>
            <person name="Mica E."/>
            <person name="Maldonado J."/>
            <person name="Lazzari B."/>
            <person name="Bielenberg D."/>
            <person name="Pirona R."/>
            <person name="Miculan M."/>
            <person name="Barakat A."/>
            <person name="Testolin R."/>
            <person name="Stella A."/>
            <person name="Tartarini S."/>
            <person name="Tonutti P."/>
            <person name="Arus P."/>
            <person name="Orellana A."/>
            <person name="Wells C."/>
            <person name="Main D."/>
            <person name="Vizzotto G."/>
            <person name="Silva H."/>
            <person name="Salamini F."/>
            <person name="Schmutz J."/>
            <person name="Morgante M."/>
            <person name="Rokhsar D.S."/>
        </authorList>
    </citation>
    <scope>NUCLEOTIDE SEQUENCE [LARGE SCALE GENOMIC DNA]</scope>
    <source>
        <strain evidence="3">cv. Nemared</strain>
    </source>
</reference>
<evidence type="ECO:0000256" key="1">
    <source>
        <dbReference type="ARBA" id="ARBA00009303"/>
    </source>
</evidence>
<dbReference type="PANTHER" id="PTHR23409:SF35">
    <property type="entry name" value="RIBONUCLEOSIDE-DIPHOSPHATE REDUCTASE SMALL CHAIN A"/>
    <property type="match status" value="1"/>
</dbReference>
<dbReference type="InterPro" id="IPR000358">
    <property type="entry name" value="RNR_small_fam"/>
</dbReference>
<dbReference type="PANTHER" id="PTHR23409">
    <property type="entry name" value="RIBONUCLEOSIDE-DIPHOSPHATE REDUCTASE SMALL CHAIN"/>
    <property type="match status" value="1"/>
</dbReference>
<gene>
    <name evidence="2" type="ORF">PRUPE_2G066500</name>
</gene>
<sequence length="183" mass="20540">MQSMLGFVEGVLEAEEVDLSQDVQQWDALSDSEKHFVSQVLSCFAAADGVILENFAARFLNVVQIPEARAFYGFQLAMENIHSEMYSSLLETYIKDSRKKHILFNAIESIPCVSRKAKWPWIGYTGTCTFFFCIPGISKDGTSLGLECFVIANEGNYISCVVGPVCLELCRRAISMKRKSHMQ</sequence>
<dbReference type="Proteomes" id="UP000006882">
    <property type="component" value="Chromosome G2"/>
</dbReference>
<dbReference type="Gene3D" id="1.10.620.20">
    <property type="entry name" value="Ribonucleotide Reductase, subunit A"/>
    <property type="match status" value="1"/>
</dbReference>
<dbReference type="InterPro" id="IPR012348">
    <property type="entry name" value="RNR-like"/>
</dbReference>
<evidence type="ECO:0000313" key="2">
    <source>
        <dbReference type="EMBL" id="ONI21453.1"/>
    </source>
</evidence>
<accession>A0A251QCF5</accession>
<protein>
    <submittedName>
        <fullName evidence="2">Uncharacterized protein</fullName>
    </submittedName>
</protein>
<dbReference type="GO" id="GO:0016491">
    <property type="term" value="F:oxidoreductase activity"/>
    <property type="evidence" value="ECO:0007669"/>
    <property type="project" value="InterPro"/>
</dbReference>